<dbReference type="Gene3D" id="1.10.340.70">
    <property type="match status" value="1"/>
</dbReference>
<name>A0AAW2KTG2_9LAMI</name>
<feature type="transmembrane region" description="Helical" evidence="1">
    <location>
        <begin position="26"/>
        <end position="46"/>
    </location>
</feature>
<organism evidence="3">
    <name type="scientific">Sesamum calycinum</name>
    <dbReference type="NCBI Taxonomy" id="2727403"/>
    <lineage>
        <taxon>Eukaryota</taxon>
        <taxon>Viridiplantae</taxon>
        <taxon>Streptophyta</taxon>
        <taxon>Embryophyta</taxon>
        <taxon>Tracheophyta</taxon>
        <taxon>Spermatophyta</taxon>
        <taxon>Magnoliopsida</taxon>
        <taxon>eudicotyledons</taxon>
        <taxon>Gunneridae</taxon>
        <taxon>Pentapetalae</taxon>
        <taxon>asterids</taxon>
        <taxon>lamiids</taxon>
        <taxon>Lamiales</taxon>
        <taxon>Pedaliaceae</taxon>
        <taxon>Sesamum</taxon>
    </lineage>
</organism>
<dbReference type="AlphaFoldDB" id="A0AAW2KTG2"/>
<keyword evidence="1" id="KW-0812">Transmembrane</keyword>
<dbReference type="GO" id="GO:0006123">
    <property type="term" value="P:mitochondrial electron transport, cytochrome c to oxygen"/>
    <property type="evidence" value="ECO:0007669"/>
    <property type="project" value="TreeGrafter"/>
</dbReference>
<dbReference type="InterPro" id="IPR000883">
    <property type="entry name" value="Cyt_C_Oxase_1"/>
</dbReference>
<dbReference type="Pfam" id="PF17921">
    <property type="entry name" value="Integrase_H2C2"/>
    <property type="match status" value="1"/>
</dbReference>
<sequence>GFTGIVLANSGLDITLHDTYYVVAHFHYVLSMGALFALFAGFHYWVGLSGMPRRIPDYPDAYAGWNALSSFGSYPIQPHRNGWYKVLQLFILWRTSSYQRDEKLCEVKEEKEEKALLFSKKNLPSIPYVKTLPSSAERKGNEYVVALSRKCSSTLANLGSHNQILLLEMRSMNTKLEVDQVAGLLAAVQLKPNFVNQIKEAQARDPFLLRMLERMKQGKKQMFLIRADEVIVNGERVCVPNADRLREKILQEAHNAQYAMHLGTAKMYRNLKPYYWWQTMKK</sequence>
<gene>
    <name evidence="3" type="ORF">Scaly_2948500</name>
</gene>
<dbReference type="PANTHER" id="PTHR10422:SF18">
    <property type="entry name" value="CYTOCHROME C OXIDASE SUBUNIT 1"/>
    <property type="match status" value="1"/>
</dbReference>
<reference evidence="3" key="1">
    <citation type="submission" date="2020-06" db="EMBL/GenBank/DDBJ databases">
        <authorList>
            <person name="Li T."/>
            <person name="Hu X."/>
            <person name="Zhang T."/>
            <person name="Song X."/>
            <person name="Zhang H."/>
            <person name="Dai N."/>
            <person name="Sheng W."/>
            <person name="Hou X."/>
            <person name="Wei L."/>
        </authorList>
    </citation>
    <scope>NUCLEOTIDE SEQUENCE</scope>
    <source>
        <strain evidence="3">KEN8</strain>
        <tissue evidence="3">Leaf</tissue>
    </source>
</reference>
<dbReference type="GO" id="GO:0020037">
    <property type="term" value="F:heme binding"/>
    <property type="evidence" value="ECO:0007669"/>
    <property type="project" value="InterPro"/>
</dbReference>
<feature type="domain" description="Cytochrome oxidase subunit I profile" evidence="2">
    <location>
        <begin position="1"/>
        <end position="45"/>
    </location>
</feature>
<evidence type="ECO:0000259" key="2">
    <source>
        <dbReference type="PROSITE" id="PS50855"/>
    </source>
</evidence>
<dbReference type="InterPro" id="IPR041588">
    <property type="entry name" value="Integrase_H2C2"/>
</dbReference>
<dbReference type="GO" id="GO:0016020">
    <property type="term" value="C:membrane"/>
    <property type="evidence" value="ECO:0007669"/>
    <property type="project" value="InterPro"/>
</dbReference>
<proteinExistence type="predicted"/>
<dbReference type="PROSITE" id="PS50855">
    <property type="entry name" value="COX1"/>
    <property type="match status" value="1"/>
</dbReference>
<protein>
    <submittedName>
        <fullName evidence="3">Cytochrome c oxidase subunit</fullName>
    </submittedName>
</protein>
<evidence type="ECO:0000256" key="1">
    <source>
        <dbReference type="SAM" id="Phobius"/>
    </source>
</evidence>
<dbReference type="GO" id="GO:0004129">
    <property type="term" value="F:cytochrome-c oxidase activity"/>
    <property type="evidence" value="ECO:0007669"/>
    <property type="project" value="InterPro"/>
</dbReference>
<feature type="non-terminal residue" evidence="3">
    <location>
        <position position="1"/>
    </location>
</feature>
<accession>A0AAW2KTG2</accession>
<dbReference type="GO" id="GO:0005739">
    <property type="term" value="C:mitochondrion"/>
    <property type="evidence" value="ECO:0007669"/>
    <property type="project" value="GOC"/>
</dbReference>
<dbReference type="EMBL" id="JACGWM010000243">
    <property type="protein sequence ID" value="KAL0310231.1"/>
    <property type="molecule type" value="Genomic_DNA"/>
</dbReference>
<keyword evidence="1" id="KW-1133">Transmembrane helix</keyword>
<dbReference type="SUPFAM" id="SSF81442">
    <property type="entry name" value="Cytochrome c oxidase subunit I-like"/>
    <property type="match status" value="1"/>
</dbReference>
<dbReference type="Pfam" id="PF00115">
    <property type="entry name" value="COX1"/>
    <property type="match status" value="1"/>
</dbReference>
<comment type="caution">
    <text evidence="3">The sequence shown here is derived from an EMBL/GenBank/DDBJ whole genome shotgun (WGS) entry which is preliminary data.</text>
</comment>
<dbReference type="InterPro" id="IPR023616">
    <property type="entry name" value="Cyt_c_oxase-like_su1_dom"/>
</dbReference>
<evidence type="ECO:0000313" key="3">
    <source>
        <dbReference type="EMBL" id="KAL0310231.1"/>
    </source>
</evidence>
<keyword evidence="1" id="KW-0472">Membrane</keyword>
<dbReference type="PANTHER" id="PTHR10422">
    <property type="entry name" value="CYTOCHROME C OXIDASE SUBUNIT 1"/>
    <property type="match status" value="1"/>
</dbReference>
<dbReference type="InterPro" id="IPR036927">
    <property type="entry name" value="Cyt_c_oxase-like_su1_sf"/>
</dbReference>
<reference evidence="3" key="2">
    <citation type="journal article" date="2024" name="Plant">
        <title>Genomic evolution and insights into agronomic trait innovations of Sesamum species.</title>
        <authorList>
            <person name="Miao H."/>
            <person name="Wang L."/>
            <person name="Qu L."/>
            <person name="Liu H."/>
            <person name="Sun Y."/>
            <person name="Le M."/>
            <person name="Wang Q."/>
            <person name="Wei S."/>
            <person name="Zheng Y."/>
            <person name="Lin W."/>
            <person name="Duan Y."/>
            <person name="Cao H."/>
            <person name="Xiong S."/>
            <person name="Wang X."/>
            <person name="Wei L."/>
            <person name="Li C."/>
            <person name="Ma Q."/>
            <person name="Ju M."/>
            <person name="Zhao R."/>
            <person name="Li G."/>
            <person name="Mu C."/>
            <person name="Tian Q."/>
            <person name="Mei H."/>
            <person name="Zhang T."/>
            <person name="Gao T."/>
            <person name="Zhang H."/>
        </authorList>
    </citation>
    <scope>NUCLEOTIDE SEQUENCE</scope>
    <source>
        <strain evidence="3">KEN8</strain>
    </source>
</reference>
<dbReference type="GO" id="GO:0015990">
    <property type="term" value="P:electron transport coupled proton transport"/>
    <property type="evidence" value="ECO:0007669"/>
    <property type="project" value="TreeGrafter"/>
</dbReference>
<dbReference type="Gene3D" id="1.20.210.10">
    <property type="entry name" value="Cytochrome c oxidase-like, subunit I domain"/>
    <property type="match status" value="2"/>
</dbReference>